<protein>
    <submittedName>
        <fullName evidence="2">Uncharacterized protein</fullName>
    </submittedName>
</protein>
<feature type="compositionally biased region" description="Polar residues" evidence="1">
    <location>
        <begin position="819"/>
        <end position="837"/>
    </location>
</feature>
<accession>A0AAD4DDU1</accession>
<feature type="region of interest" description="Disordered" evidence="1">
    <location>
        <begin position="1017"/>
        <end position="1054"/>
    </location>
</feature>
<feature type="compositionally biased region" description="Polar residues" evidence="1">
    <location>
        <begin position="1"/>
        <end position="10"/>
    </location>
</feature>
<name>A0AAD4DDU1_9FUNG</name>
<feature type="compositionally biased region" description="Low complexity" evidence="1">
    <location>
        <begin position="696"/>
        <end position="709"/>
    </location>
</feature>
<feature type="compositionally biased region" description="Acidic residues" evidence="1">
    <location>
        <begin position="1113"/>
        <end position="1123"/>
    </location>
</feature>
<evidence type="ECO:0000313" key="2">
    <source>
        <dbReference type="EMBL" id="KAG0275235.1"/>
    </source>
</evidence>
<feature type="region of interest" description="Disordered" evidence="1">
    <location>
        <begin position="678"/>
        <end position="738"/>
    </location>
</feature>
<feature type="compositionally biased region" description="Basic and acidic residues" evidence="1">
    <location>
        <begin position="321"/>
        <end position="337"/>
    </location>
</feature>
<dbReference type="Proteomes" id="UP001194580">
    <property type="component" value="Unassembled WGS sequence"/>
</dbReference>
<feature type="region of interest" description="Disordered" evidence="1">
    <location>
        <begin position="1"/>
        <end position="216"/>
    </location>
</feature>
<feature type="compositionally biased region" description="Low complexity" evidence="1">
    <location>
        <begin position="805"/>
        <end position="818"/>
    </location>
</feature>
<feature type="compositionally biased region" description="Basic and acidic residues" evidence="1">
    <location>
        <begin position="563"/>
        <end position="574"/>
    </location>
</feature>
<feature type="compositionally biased region" description="Basic residues" evidence="1">
    <location>
        <begin position="11"/>
        <end position="22"/>
    </location>
</feature>
<comment type="caution">
    <text evidence="2">The sequence shown here is derived from an EMBL/GenBank/DDBJ whole genome shotgun (WGS) entry which is preliminary data.</text>
</comment>
<feature type="region of interest" description="Disordered" evidence="1">
    <location>
        <begin position="253"/>
        <end position="367"/>
    </location>
</feature>
<feature type="compositionally biased region" description="Polar residues" evidence="1">
    <location>
        <begin position="158"/>
        <end position="175"/>
    </location>
</feature>
<feature type="compositionally biased region" description="Acidic residues" evidence="1">
    <location>
        <begin position="1273"/>
        <end position="1283"/>
    </location>
</feature>
<proteinExistence type="predicted"/>
<feature type="compositionally biased region" description="Low complexity" evidence="1">
    <location>
        <begin position="1291"/>
        <end position="1300"/>
    </location>
</feature>
<feature type="compositionally biased region" description="Basic and acidic residues" evidence="1">
    <location>
        <begin position="290"/>
        <end position="310"/>
    </location>
</feature>
<feature type="compositionally biased region" description="Basic and acidic residues" evidence="1">
    <location>
        <begin position="64"/>
        <end position="73"/>
    </location>
</feature>
<feature type="region of interest" description="Disordered" evidence="1">
    <location>
        <begin position="1273"/>
        <end position="1300"/>
    </location>
</feature>
<feature type="compositionally biased region" description="Basic and acidic residues" evidence="1">
    <location>
        <begin position="269"/>
        <end position="278"/>
    </location>
</feature>
<organism evidence="2 3">
    <name type="scientific">Linnemannia exigua</name>
    <dbReference type="NCBI Taxonomy" id="604196"/>
    <lineage>
        <taxon>Eukaryota</taxon>
        <taxon>Fungi</taxon>
        <taxon>Fungi incertae sedis</taxon>
        <taxon>Mucoromycota</taxon>
        <taxon>Mortierellomycotina</taxon>
        <taxon>Mortierellomycetes</taxon>
        <taxon>Mortierellales</taxon>
        <taxon>Mortierellaceae</taxon>
        <taxon>Linnemannia</taxon>
    </lineage>
</organism>
<feature type="non-terminal residue" evidence="2">
    <location>
        <position position="1300"/>
    </location>
</feature>
<feature type="compositionally biased region" description="Low complexity" evidence="1">
    <location>
        <begin position="404"/>
        <end position="418"/>
    </location>
</feature>
<evidence type="ECO:0000256" key="1">
    <source>
        <dbReference type="SAM" id="MobiDB-lite"/>
    </source>
</evidence>
<feature type="compositionally biased region" description="Acidic residues" evidence="1">
    <location>
        <begin position="1020"/>
        <end position="1049"/>
    </location>
</feature>
<feature type="compositionally biased region" description="Basic residues" evidence="1">
    <location>
        <begin position="679"/>
        <end position="689"/>
    </location>
</feature>
<sequence>VETPEQTTKASRWKPFGKKKSKSFTAGEVSSGPYRPPNDYEIPTPPMPIGAQQHQPYQQHQHQHLVDPGDHADAYSQQQHADWFIGNDDGPAQDDYEQHTRYYDDDEDEDVDPYYIADNRGRAQAYEGKDSGKQLTVSKAPPKDDVVKESSKKPTLNHKASSHSNEQSFTPTFGPSGNGDGFSEEPAAYFQGGNTTLPDEQVFTAAYDDGNDYEDNQLVQYDGQYQHQNLPQYRQDQYSQQGAHFDPTALIQHQHSHDPSVLPPLSTEAKAETEERSGMNKWFGKKNKKKEKDQNTEKEKYEDVAKRMDEALFGGGGSLSRRKDNSKDKIKDKKGETILESATLLPPSLPHVSEVRMSALPPPRKASLDYDIRQFSFERNASTDAGFISDGQHQHQQRSHTDEPQSQPHHQQQQQQYQVITAPSAAPLAFNTDETYSQSRTQAPSTPQALMPIAYAPRTVYEPKTVYVPSKKPAPQPEELISEPAQLPSSLDLGANFQQQQQQQQPYGAAVSVQSQEDGSLLSPDSTKKSKRPFNLFKSKKSNSKLSLEDCSPLSPTFGPSNDDSKSTHSDKTRKSSIQSNDRRTVDVASATALPKGKKRESDEYVPYEYQEDVEGPLMERVAVREDRDIIGFVLPVEEIINYTAEGTDEGAALENWDSWVNQLESFEKVLADKGLKKDKGKKSKKSMKAAKEEAAASVPSTPVTPTSPMSSLKANRSSTFSSGMSEHRPMSVSDESVRTSMYSTRSSAIFGAELMSVQQAKRRWWNPKRKEATSVYSVSDSLSVSEQDQEKYLSSLLQNYNEVPSPMSPSSSTSTSTAITTDAKSLQSQPEQHQRVTTADVLAVMAAAEERENRERQEALNALLETDGTNRGASLSLPLPQVGSMVSSATSSQEIALVDSSEIIDVDVVSVAAKKEKESMSNVAEVADEEDEIIAPMPPKAAKVTKAKSTKPKLLPISTPLAQILKIQNPEELWLYVQQAKTYATTRMNKGDKRSAATALKRAQALEARWQEIMLELASSEEDEDELLDDDDDDSEEEDESDEEDEGQEVMVAAEQKTKAKAVAVTPLVVNTSDKKSALAAKEVVIDEEEPQQVKSPVTPASAKITTIRTVEEEEGEGEDADEERRRMHLRKVTSRSDSAPNMFSKYKVSNKAANGGSGSSKKNTLSVSIEETASAAEDSDGGESDDDESETESVKKGKGKGGVSKASHRDSRLGVDATMEQMLETTDKEYLKFYIQRMKTDTVAKARSGSKFAALEGMKNVKVLQQRLADLEEGEGEEEGVEEKGAEGGEQAEAVAAA</sequence>
<feature type="compositionally biased region" description="Basic and acidic residues" evidence="1">
    <location>
        <begin position="141"/>
        <end position="152"/>
    </location>
</feature>
<evidence type="ECO:0000313" key="3">
    <source>
        <dbReference type="Proteomes" id="UP001194580"/>
    </source>
</evidence>
<feature type="compositionally biased region" description="Polar residues" evidence="1">
    <location>
        <begin position="432"/>
        <end position="448"/>
    </location>
</feature>
<feature type="compositionally biased region" description="Acidic residues" evidence="1">
    <location>
        <begin position="1179"/>
        <end position="1193"/>
    </location>
</feature>
<dbReference type="EMBL" id="JAAAIL010000504">
    <property type="protein sequence ID" value="KAG0275235.1"/>
    <property type="molecule type" value="Genomic_DNA"/>
</dbReference>
<feature type="region of interest" description="Disordered" evidence="1">
    <location>
        <begin position="801"/>
        <end position="837"/>
    </location>
</feature>
<feature type="region of interest" description="Disordered" evidence="1">
    <location>
        <begin position="1089"/>
        <end position="1217"/>
    </location>
</feature>
<keyword evidence="3" id="KW-1185">Reference proteome</keyword>
<feature type="region of interest" description="Disordered" evidence="1">
    <location>
        <begin position="467"/>
        <end position="605"/>
    </location>
</feature>
<reference evidence="2" key="1">
    <citation type="journal article" date="2020" name="Fungal Divers.">
        <title>Resolving the Mortierellaceae phylogeny through synthesis of multi-gene phylogenetics and phylogenomics.</title>
        <authorList>
            <person name="Vandepol N."/>
            <person name="Liber J."/>
            <person name="Desiro A."/>
            <person name="Na H."/>
            <person name="Kennedy M."/>
            <person name="Barry K."/>
            <person name="Grigoriev I.V."/>
            <person name="Miller A.N."/>
            <person name="O'Donnell K."/>
            <person name="Stajich J.E."/>
            <person name="Bonito G."/>
        </authorList>
    </citation>
    <scope>NUCLEOTIDE SEQUENCE</scope>
    <source>
        <strain evidence="2">NRRL 28262</strain>
    </source>
</reference>
<gene>
    <name evidence="2" type="ORF">BGZ95_009052</name>
</gene>
<feature type="compositionally biased region" description="Polar residues" evidence="1">
    <location>
        <begin position="710"/>
        <end position="725"/>
    </location>
</feature>
<feature type="region of interest" description="Disordered" evidence="1">
    <location>
        <begin position="381"/>
        <end position="450"/>
    </location>
</feature>
<feature type="compositionally biased region" description="Low complexity" evidence="1">
    <location>
        <begin position="1151"/>
        <end position="1165"/>
    </location>
</feature>